<dbReference type="OrthoDB" id="9787842at2"/>
<proteinExistence type="predicted"/>
<accession>A0A0L6JL02</accession>
<dbReference type="AlphaFoldDB" id="A0A0L6JL02"/>
<dbReference type="InterPro" id="IPR003374">
    <property type="entry name" value="ApbE-like_sf"/>
</dbReference>
<evidence type="ECO:0000313" key="1">
    <source>
        <dbReference type="EMBL" id="KNY26062.1"/>
    </source>
</evidence>
<gene>
    <name evidence="1" type="ORF">Bccel_1324</name>
</gene>
<dbReference type="EMBL" id="LGTC01000001">
    <property type="protein sequence ID" value="KNY26062.1"/>
    <property type="molecule type" value="Genomic_DNA"/>
</dbReference>
<sequence>MYEKRIYRDSFSGSNLVFFDTAVMETDLKIGADKDLGDLAYKWIKEYRRQLEEYIKRDPVFLKSLEPINPIGSHPYIVDRMCDAARKAGVGPMAAVAGAFSELVGLKLLDESKEVIVENGGDLFIKSNSTRKIGIYAGSSPLSGKIALEIKSENTPIGVCTSSGTVGHSLSFGRADAAVIVSKDTFLADAAATATGNLVKDAGDIEKGISFAASIKGIEGVIIIVGEKMGVWGDVKLSKW</sequence>
<protein>
    <submittedName>
        <fullName evidence="1">ApbE family lipoprotein</fullName>
    </submittedName>
</protein>
<name>A0A0L6JL02_9FIRM</name>
<dbReference type="SUPFAM" id="SSF143631">
    <property type="entry name" value="ApbE-like"/>
    <property type="match status" value="1"/>
</dbReference>
<dbReference type="InterPro" id="IPR007183">
    <property type="entry name" value="UPF0280"/>
</dbReference>
<dbReference type="NCBIfam" id="NF003323">
    <property type="entry name" value="PRK04334.1-3"/>
    <property type="match status" value="1"/>
</dbReference>
<evidence type="ECO:0000313" key="2">
    <source>
        <dbReference type="Proteomes" id="UP000036923"/>
    </source>
</evidence>
<dbReference type="STRING" id="398512.Bccel_1324"/>
<dbReference type="RefSeq" id="WP_036944314.1">
    <property type="nucleotide sequence ID" value="NZ_JQKC01000027.1"/>
</dbReference>
<dbReference type="Gene3D" id="3.10.520.10">
    <property type="entry name" value="ApbE-like domains"/>
    <property type="match status" value="1"/>
</dbReference>
<keyword evidence="2" id="KW-1185">Reference proteome</keyword>
<keyword evidence="1" id="KW-0449">Lipoprotein</keyword>
<organism evidence="1 2">
    <name type="scientific">Pseudobacteroides cellulosolvens ATCC 35603 = DSM 2933</name>
    <dbReference type="NCBI Taxonomy" id="398512"/>
    <lineage>
        <taxon>Bacteria</taxon>
        <taxon>Bacillati</taxon>
        <taxon>Bacillota</taxon>
        <taxon>Clostridia</taxon>
        <taxon>Eubacteriales</taxon>
        <taxon>Oscillospiraceae</taxon>
        <taxon>Pseudobacteroides</taxon>
    </lineage>
</organism>
<comment type="caution">
    <text evidence="1">The sequence shown here is derived from an EMBL/GenBank/DDBJ whole genome shotgun (WGS) entry which is preliminary data.</text>
</comment>
<dbReference type="PIRSF" id="PIRSF006421">
    <property type="entry name" value="UCP006421"/>
    <property type="match status" value="1"/>
</dbReference>
<reference evidence="2" key="1">
    <citation type="submission" date="2015-07" db="EMBL/GenBank/DDBJ databases">
        <title>Near-Complete Genome Sequence of the Cellulolytic Bacterium Bacteroides (Pseudobacteroides) cellulosolvens ATCC 35603.</title>
        <authorList>
            <person name="Dassa B."/>
            <person name="Utturkar S.M."/>
            <person name="Klingeman D.M."/>
            <person name="Hurt R.A."/>
            <person name="Keller M."/>
            <person name="Xu J."/>
            <person name="Reddy Y.H.K."/>
            <person name="Borovok I."/>
            <person name="Grinberg I.R."/>
            <person name="Lamed R."/>
            <person name="Zhivin O."/>
            <person name="Bayer E.A."/>
            <person name="Brown S.D."/>
        </authorList>
    </citation>
    <scope>NUCLEOTIDE SEQUENCE [LARGE SCALE GENOMIC DNA]</scope>
    <source>
        <strain evidence="2">DSM 2933</strain>
    </source>
</reference>
<dbReference type="Proteomes" id="UP000036923">
    <property type="component" value="Unassembled WGS sequence"/>
</dbReference>
<dbReference type="eggNOG" id="COG2122">
    <property type="taxonomic scope" value="Bacteria"/>
</dbReference>